<reference evidence="2" key="1">
    <citation type="journal article" date="2023" name="Mol. Phylogenet. Evol.">
        <title>Genome-scale phylogeny and comparative genomics of the fungal order Sordariales.</title>
        <authorList>
            <person name="Hensen N."/>
            <person name="Bonometti L."/>
            <person name="Westerberg I."/>
            <person name="Brannstrom I.O."/>
            <person name="Guillou S."/>
            <person name="Cros-Aarteil S."/>
            <person name="Calhoun S."/>
            <person name="Haridas S."/>
            <person name="Kuo A."/>
            <person name="Mondo S."/>
            <person name="Pangilinan J."/>
            <person name="Riley R."/>
            <person name="LaButti K."/>
            <person name="Andreopoulos B."/>
            <person name="Lipzen A."/>
            <person name="Chen C."/>
            <person name="Yan M."/>
            <person name="Daum C."/>
            <person name="Ng V."/>
            <person name="Clum A."/>
            <person name="Steindorff A."/>
            <person name="Ohm R.A."/>
            <person name="Martin F."/>
            <person name="Silar P."/>
            <person name="Natvig D.O."/>
            <person name="Lalanne C."/>
            <person name="Gautier V."/>
            <person name="Ament-Velasquez S.L."/>
            <person name="Kruys A."/>
            <person name="Hutchinson M.I."/>
            <person name="Powell A.J."/>
            <person name="Barry K."/>
            <person name="Miller A.N."/>
            <person name="Grigoriev I.V."/>
            <person name="Debuchy R."/>
            <person name="Gladieux P."/>
            <person name="Hiltunen Thoren M."/>
            <person name="Johannesson H."/>
        </authorList>
    </citation>
    <scope>NUCLEOTIDE SEQUENCE</scope>
    <source>
        <strain evidence="2">PSN293</strain>
    </source>
</reference>
<dbReference type="AlphaFoldDB" id="A0AAN7B0K3"/>
<protein>
    <submittedName>
        <fullName evidence="2">Bacteriocin-protection, YdeI or OmpD-associated-domain-containing protein</fullName>
    </submittedName>
</protein>
<organism evidence="2 3">
    <name type="scientific">Rhypophila decipiens</name>
    <dbReference type="NCBI Taxonomy" id="261697"/>
    <lineage>
        <taxon>Eukaryota</taxon>
        <taxon>Fungi</taxon>
        <taxon>Dikarya</taxon>
        <taxon>Ascomycota</taxon>
        <taxon>Pezizomycotina</taxon>
        <taxon>Sordariomycetes</taxon>
        <taxon>Sordariomycetidae</taxon>
        <taxon>Sordariales</taxon>
        <taxon>Naviculisporaceae</taxon>
        <taxon>Rhypophila</taxon>
    </lineage>
</organism>
<dbReference type="Pfam" id="PF13376">
    <property type="entry name" value="OmdA"/>
    <property type="match status" value="1"/>
</dbReference>
<reference evidence="2" key="2">
    <citation type="submission" date="2023-05" db="EMBL/GenBank/DDBJ databases">
        <authorList>
            <consortium name="Lawrence Berkeley National Laboratory"/>
            <person name="Steindorff A."/>
            <person name="Hensen N."/>
            <person name="Bonometti L."/>
            <person name="Westerberg I."/>
            <person name="Brannstrom I.O."/>
            <person name="Guillou S."/>
            <person name="Cros-Aarteil S."/>
            <person name="Calhoun S."/>
            <person name="Haridas S."/>
            <person name="Kuo A."/>
            <person name="Mondo S."/>
            <person name="Pangilinan J."/>
            <person name="Riley R."/>
            <person name="Labutti K."/>
            <person name="Andreopoulos B."/>
            <person name="Lipzen A."/>
            <person name="Chen C."/>
            <person name="Yanf M."/>
            <person name="Daum C."/>
            <person name="Ng V."/>
            <person name="Clum A."/>
            <person name="Ohm R."/>
            <person name="Martin F."/>
            <person name="Silar P."/>
            <person name="Natvig D."/>
            <person name="Lalanne C."/>
            <person name="Gautier V."/>
            <person name="Ament-Velasquez S.L."/>
            <person name="Kruys A."/>
            <person name="Hutchinson M.I."/>
            <person name="Powell A.J."/>
            <person name="Barry K."/>
            <person name="Miller A.N."/>
            <person name="Grigoriev I.V."/>
            <person name="Debuchy R."/>
            <person name="Gladieux P."/>
            <person name="Thoren M.H."/>
            <person name="Johannesson H."/>
        </authorList>
    </citation>
    <scope>NUCLEOTIDE SEQUENCE</scope>
    <source>
        <strain evidence="2">PSN293</strain>
    </source>
</reference>
<evidence type="ECO:0000256" key="1">
    <source>
        <dbReference type="SAM" id="MobiDB-lite"/>
    </source>
</evidence>
<feature type="region of interest" description="Disordered" evidence="1">
    <location>
        <begin position="12"/>
        <end position="33"/>
    </location>
</feature>
<sequence length="217" mass="24319">MSRRLRSAQKALQATASSSSTATRATSSSTSIPETQLFRDDTAWENWLSVNHTSSTGLWLKISKKASGISSVTYEEALNTALCYGWIDGQKKSHDASHFLQKFTPRRKNSTWSKRNVGKIAELITAGRMQPGGLKEVDAAKADGRWERAYSSPSNIQVPEGFQAALEGNKEAKSFFEGLNKSKRYMILLRIEMVKRAETRRRKIEEFVGMLADHKTL</sequence>
<proteinExistence type="predicted"/>
<gene>
    <name evidence="2" type="ORF">QBC37DRAFT_434871</name>
</gene>
<feature type="compositionally biased region" description="Low complexity" evidence="1">
    <location>
        <begin position="14"/>
        <end position="31"/>
    </location>
</feature>
<evidence type="ECO:0000313" key="2">
    <source>
        <dbReference type="EMBL" id="KAK4206483.1"/>
    </source>
</evidence>
<comment type="caution">
    <text evidence="2">The sequence shown here is derived from an EMBL/GenBank/DDBJ whole genome shotgun (WGS) entry which is preliminary data.</text>
</comment>
<keyword evidence="3" id="KW-1185">Reference proteome</keyword>
<dbReference type="EMBL" id="MU858402">
    <property type="protein sequence ID" value="KAK4206483.1"/>
    <property type="molecule type" value="Genomic_DNA"/>
</dbReference>
<evidence type="ECO:0000313" key="3">
    <source>
        <dbReference type="Proteomes" id="UP001301769"/>
    </source>
</evidence>
<dbReference type="Proteomes" id="UP001301769">
    <property type="component" value="Unassembled WGS sequence"/>
</dbReference>
<name>A0AAN7B0K3_9PEZI</name>
<accession>A0AAN7B0K3</accession>